<evidence type="ECO:0000259" key="7">
    <source>
        <dbReference type="PROSITE" id="PS51880"/>
    </source>
</evidence>
<sequence length="725" mass="82217">MINYSSAQNFMKKCSEIYNEADCQQIEYALNFAIECHKNQRRESGEPYVEHPIAAATILVDLGMDVPCICAALLHDVVEDTKCDEATLKKKFGEEIAGLVDAVTKLSKLKSKFTSQVEAQAENFRKLIFAISKDLRVLFIKLADRLHNMRTLDALKPEKQLRIARETLEIYAPMAARLGISPIKTELEDLSMKYLYPEEYKYLAAQLDLKREERMREVKMISDIISEKLEEAGIKADIKGRPKHFYSIYKKMTTQHKTLDQIYDLIAVRVIVDDVKECYTVLGIIHSMWKPVPGRFKDYIAMPKPNLYQSLHTTVVSNFGQIFEIQIRTYEMNKIAEYGIAAHWKYKEGRTDGSETDMDKRLSWVREVMEAEEDIKDSGEYLKTLKLNIVTNEIYVFSPKGEVFDLPTGATVVDFAYKVHTEVGNKCVGARVNNKMVPLNTVLNTGDVVEILTSNSSKEPSRDWLKFVVTPHARSKIRAFFKKDMAQENIKLGKEMLEREAKRRGYKLSDLLAMPDVVAEIMKKYSFIAMDDLYAAVGFGSVSTGQILLKLIDRYNKARALSKVTSGENDNDSHKNILRKHSSSGVIVEGFGDFLVRLAKCCNPVPGDSIVGYAMRGAGVSIHRTDCPNIRNMETERLMEAHWENTDNSTFVAKLHLECVNRTGLINTIIPIISNQDIPIQAMELHVIKGIAHISLGLEIKSISELDFLIKKLEALSDVIVAKRV</sequence>
<dbReference type="CDD" id="cd04876">
    <property type="entry name" value="ACT_RelA-SpoT"/>
    <property type="match status" value="1"/>
</dbReference>
<comment type="catalytic activity">
    <reaction evidence="3">
        <text>GTP + ATP = guanosine 3'-diphosphate 5'-triphosphate + AMP</text>
        <dbReference type="Rhea" id="RHEA:22088"/>
        <dbReference type="ChEBI" id="CHEBI:30616"/>
        <dbReference type="ChEBI" id="CHEBI:37565"/>
        <dbReference type="ChEBI" id="CHEBI:142410"/>
        <dbReference type="ChEBI" id="CHEBI:456215"/>
        <dbReference type="EC" id="2.7.6.5"/>
    </reaction>
</comment>
<feature type="domain" description="HD" evidence="6">
    <location>
        <begin position="48"/>
        <end position="149"/>
    </location>
</feature>
<dbReference type="PANTHER" id="PTHR21262">
    <property type="entry name" value="GUANOSINE-3',5'-BIS DIPHOSPHATE 3'-PYROPHOSPHOHYDROLASE"/>
    <property type="match status" value="1"/>
</dbReference>
<feature type="domain" description="ACT" evidence="5">
    <location>
        <begin position="654"/>
        <end position="725"/>
    </location>
</feature>
<dbReference type="FunFam" id="3.30.460.10:FF:000001">
    <property type="entry name" value="GTP pyrophosphokinase RelA"/>
    <property type="match status" value="1"/>
</dbReference>
<dbReference type="PROSITE" id="PS51831">
    <property type="entry name" value="HD"/>
    <property type="match status" value="1"/>
</dbReference>
<dbReference type="InterPro" id="IPR006674">
    <property type="entry name" value="HD_domain"/>
</dbReference>
<evidence type="ECO:0000256" key="1">
    <source>
        <dbReference type="ARBA" id="ARBA00004976"/>
    </source>
</evidence>
<dbReference type="InterPro" id="IPR045865">
    <property type="entry name" value="ACT-like_dom_sf"/>
</dbReference>
<dbReference type="GO" id="GO:0005886">
    <property type="term" value="C:plasma membrane"/>
    <property type="evidence" value="ECO:0007669"/>
    <property type="project" value="TreeGrafter"/>
</dbReference>
<dbReference type="NCBIfam" id="TIGR00691">
    <property type="entry name" value="spoT_relA"/>
    <property type="match status" value="1"/>
</dbReference>
<dbReference type="InterPro" id="IPR012676">
    <property type="entry name" value="TGS-like"/>
</dbReference>
<dbReference type="SMART" id="SM00471">
    <property type="entry name" value="HDc"/>
    <property type="match status" value="1"/>
</dbReference>
<dbReference type="FunFam" id="1.10.3210.10:FF:000001">
    <property type="entry name" value="GTP pyrophosphokinase RelA"/>
    <property type="match status" value="1"/>
</dbReference>
<dbReference type="InterPro" id="IPR007685">
    <property type="entry name" value="RelA_SpoT"/>
</dbReference>
<dbReference type="PROSITE" id="PS51880">
    <property type="entry name" value="TGS"/>
    <property type="match status" value="1"/>
</dbReference>
<dbReference type="InterPro" id="IPR033655">
    <property type="entry name" value="TGS_RelA/SpoT"/>
</dbReference>
<dbReference type="SUPFAM" id="SSF81271">
    <property type="entry name" value="TGS-like"/>
    <property type="match status" value="1"/>
</dbReference>
<evidence type="ECO:0000259" key="6">
    <source>
        <dbReference type="PROSITE" id="PS51831"/>
    </source>
</evidence>
<comment type="pathway">
    <text evidence="1">Purine metabolism; ppGpp biosynthesis; ppGpp from GTP: step 1/2.</text>
</comment>
<dbReference type="PROSITE" id="PS51671">
    <property type="entry name" value="ACT"/>
    <property type="match status" value="1"/>
</dbReference>
<dbReference type="Pfam" id="PF02824">
    <property type="entry name" value="TGS"/>
    <property type="match status" value="1"/>
</dbReference>
<dbReference type="InterPro" id="IPR004811">
    <property type="entry name" value="RelA/Spo_fam"/>
</dbReference>
<dbReference type="CDD" id="cd00077">
    <property type="entry name" value="HDc"/>
    <property type="match status" value="1"/>
</dbReference>
<dbReference type="SUPFAM" id="SSF55021">
    <property type="entry name" value="ACT-like"/>
    <property type="match status" value="1"/>
</dbReference>
<evidence type="ECO:0000256" key="2">
    <source>
        <dbReference type="ARBA" id="ARBA00013251"/>
    </source>
</evidence>
<dbReference type="SUPFAM" id="SSF81301">
    <property type="entry name" value="Nucleotidyltransferase"/>
    <property type="match status" value="1"/>
</dbReference>
<dbReference type="EC" id="2.7.6.5" evidence="2"/>
<dbReference type="Pfam" id="PF13328">
    <property type="entry name" value="HD_4"/>
    <property type="match status" value="1"/>
</dbReference>
<dbReference type="Pfam" id="PF19296">
    <property type="entry name" value="RelA_AH_RIS"/>
    <property type="match status" value="1"/>
</dbReference>
<dbReference type="Pfam" id="PF13291">
    <property type="entry name" value="ACT_4"/>
    <property type="match status" value="1"/>
</dbReference>
<dbReference type="InterPro" id="IPR012675">
    <property type="entry name" value="Beta-grasp_dom_sf"/>
</dbReference>
<comment type="function">
    <text evidence="4">In eubacteria ppGpp (guanosine 3'-diphosphate 5'-diphosphate) is a mediator of the stringent response that coordinates a variety of cellular activities in response to changes in nutritional abundance.</text>
</comment>
<dbReference type="SUPFAM" id="SSF109604">
    <property type="entry name" value="HD-domain/PDEase-like"/>
    <property type="match status" value="1"/>
</dbReference>
<dbReference type="InterPro" id="IPR002912">
    <property type="entry name" value="ACT_dom"/>
</dbReference>
<name>A0A9D1SI55_9FIRM</name>
<comment type="caution">
    <text evidence="8">The sequence shown here is derived from an EMBL/GenBank/DDBJ whole genome shotgun (WGS) entry which is preliminary data.</text>
</comment>
<evidence type="ECO:0000256" key="4">
    <source>
        <dbReference type="RuleBase" id="RU003847"/>
    </source>
</evidence>
<dbReference type="Gene3D" id="3.30.70.260">
    <property type="match status" value="1"/>
</dbReference>
<dbReference type="AlphaFoldDB" id="A0A9D1SI55"/>
<dbReference type="SMART" id="SM00954">
    <property type="entry name" value="RelA_SpoT"/>
    <property type="match status" value="1"/>
</dbReference>
<evidence type="ECO:0000313" key="9">
    <source>
        <dbReference type="Proteomes" id="UP000824094"/>
    </source>
</evidence>
<evidence type="ECO:0000313" key="8">
    <source>
        <dbReference type="EMBL" id="HIU60533.1"/>
    </source>
</evidence>
<organism evidence="8 9">
    <name type="scientific">Candidatus Stercoripulliclostridium merdigallinarum</name>
    <dbReference type="NCBI Taxonomy" id="2840951"/>
    <lineage>
        <taxon>Bacteria</taxon>
        <taxon>Bacillati</taxon>
        <taxon>Bacillota</taxon>
        <taxon>Clostridia</taxon>
        <taxon>Eubacteriales</taxon>
        <taxon>Candidatus Stercoripulliclostridium</taxon>
    </lineage>
</organism>
<protein>
    <recommendedName>
        <fullName evidence="2">GTP diphosphokinase</fullName>
        <ecNumber evidence="2">2.7.6.5</ecNumber>
    </recommendedName>
</protein>
<dbReference type="InterPro" id="IPR043519">
    <property type="entry name" value="NT_sf"/>
</dbReference>
<comment type="similarity">
    <text evidence="4">Belongs to the relA/spoT family.</text>
</comment>
<feature type="domain" description="TGS" evidence="7">
    <location>
        <begin position="392"/>
        <end position="453"/>
    </location>
</feature>
<dbReference type="PANTHER" id="PTHR21262:SF31">
    <property type="entry name" value="GTP PYROPHOSPHOKINASE"/>
    <property type="match status" value="1"/>
</dbReference>
<dbReference type="GO" id="GO:0015969">
    <property type="term" value="P:guanosine tetraphosphate metabolic process"/>
    <property type="evidence" value="ECO:0007669"/>
    <property type="project" value="InterPro"/>
</dbReference>
<dbReference type="Proteomes" id="UP000824094">
    <property type="component" value="Unassembled WGS sequence"/>
</dbReference>
<proteinExistence type="inferred from homology"/>
<dbReference type="Gene3D" id="3.30.460.10">
    <property type="entry name" value="Beta Polymerase, domain 2"/>
    <property type="match status" value="1"/>
</dbReference>
<dbReference type="InterPro" id="IPR045600">
    <property type="entry name" value="RelA/SpoT_AH_RIS"/>
</dbReference>
<dbReference type="Pfam" id="PF04607">
    <property type="entry name" value="RelA_SpoT"/>
    <property type="match status" value="1"/>
</dbReference>
<dbReference type="Gene3D" id="1.10.3210.10">
    <property type="entry name" value="Hypothetical protein af1432"/>
    <property type="match status" value="1"/>
</dbReference>
<dbReference type="InterPro" id="IPR003607">
    <property type="entry name" value="HD/PDEase_dom"/>
</dbReference>
<dbReference type="Gene3D" id="3.10.20.30">
    <property type="match status" value="1"/>
</dbReference>
<reference evidence="8" key="2">
    <citation type="journal article" date="2021" name="PeerJ">
        <title>Extensive microbial diversity within the chicken gut microbiome revealed by metagenomics and culture.</title>
        <authorList>
            <person name="Gilroy R."/>
            <person name="Ravi A."/>
            <person name="Getino M."/>
            <person name="Pursley I."/>
            <person name="Horton D.L."/>
            <person name="Alikhan N.F."/>
            <person name="Baker D."/>
            <person name="Gharbi K."/>
            <person name="Hall N."/>
            <person name="Watson M."/>
            <person name="Adriaenssens E.M."/>
            <person name="Foster-Nyarko E."/>
            <person name="Jarju S."/>
            <person name="Secka A."/>
            <person name="Antonio M."/>
            <person name="Oren A."/>
            <person name="Chaudhuri R.R."/>
            <person name="La Ragione R."/>
            <person name="Hildebrand F."/>
            <person name="Pallen M.J."/>
        </authorList>
    </citation>
    <scope>NUCLEOTIDE SEQUENCE</scope>
    <source>
        <strain evidence="8">18911</strain>
    </source>
</reference>
<dbReference type="GO" id="GO:0008728">
    <property type="term" value="F:GTP diphosphokinase activity"/>
    <property type="evidence" value="ECO:0007669"/>
    <property type="project" value="UniProtKB-EC"/>
</dbReference>
<gene>
    <name evidence="8" type="ORF">IAB05_03970</name>
</gene>
<evidence type="ECO:0000259" key="5">
    <source>
        <dbReference type="PROSITE" id="PS51671"/>
    </source>
</evidence>
<dbReference type="EMBL" id="DVNF01000119">
    <property type="protein sequence ID" value="HIU60533.1"/>
    <property type="molecule type" value="Genomic_DNA"/>
</dbReference>
<evidence type="ECO:0000256" key="3">
    <source>
        <dbReference type="ARBA" id="ARBA00048244"/>
    </source>
</evidence>
<reference evidence="8" key="1">
    <citation type="submission" date="2020-10" db="EMBL/GenBank/DDBJ databases">
        <authorList>
            <person name="Gilroy R."/>
        </authorList>
    </citation>
    <scope>NUCLEOTIDE SEQUENCE</scope>
    <source>
        <strain evidence="8">18911</strain>
    </source>
</reference>
<dbReference type="FunFam" id="3.10.20.30:FF:000002">
    <property type="entry name" value="GTP pyrophosphokinase (RelA/SpoT)"/>
    <property type="match status" value="1"/>
</dbReference>
<dbReference type="CDD" id="cd05399">
    <property type="entry name" value="NT_Rel-Spo_like"/>
    <property type="match status" value="1"/>
</dbReference>
<accession>A0A9D1SI55</accession>
<dbReference type="CDD" id="cd01668">
    <property type="entry name" value="TGS_RSH"/>
    <property type="match status" value="1"/>
</dbReference>
<dbReference type="InterPro" id="IPR004095">
    <property type="entry name" value="TGS"/>
</dbReference>